<gene>
    <name evidence="1" type="ORF">MLD38_033839</name>
</gene>
<reference evidence="2" key="1">
    <citation type="journal article" date="2023" name="Front. Plant Sci.">
        <title>Chromosomal-level genome assembly of Melastoma candidum provides insights into trichome evolution.</title>
        <authorList>
            <person name="Zhong Y."/>
            <person name="Wu W."/>
            <person name="Sun C."/>
            <person name="Zou P."/>
            <person name="Liu Y."/>
            <person name="Dai S."/>
            <person name="Zhou R."/>
        </authorList>
    </citation>
    <scope>NUCLEOTIDE SEQUENCE [LARGE SCALE GENOMIC DNA]</scope>
</reference>
<organism evidence="1 2">
    <name type="scientific">Melastoma candidum</name>
    <dbReference type="NCBI Taxonomy" id="119954"/>
    <lineage>
        <taxon>Eukaryota</taxon>
        <taxon>Viridiplantae</taxon>
        <taxon>Streptophyta</taxon>
        <taxon>Embryophyta</taxon>
        <taxon>Tracheophyta</taxon>
        <taxon>Spermatophyta</taxon>
        <taxon>Magnoliopsida</taxon>
        <taxon>eudicotyledons</taxon>
        <taxon>Gunneridae</taxon>
        <taxon>Pentapetalae</taxon>
        <taxon>rosids</taxon>
        <taxon>malvids</taxon>
        <taxon>Myrtales</taxon>
        <taxon>Melastomataceae</taxon>
        <taxon>Melastomatoideae</taxon>
        <taxon>Melastomateae</taxon>
        <taxon>Melastoma</taxon>
    </lineage>
</organism>
<evidence type="ECO:0000313" key="2">
    <source>
        <dbReference type="Proteomes" id="UP001057402"/>
    </source>
</evidence>
<name>A0ACB9MAC3_9MYRT</name>
<comment type="caution">
    <text evidence="1">The sequence shown here is derived from an EMBL/GenBank/DDBJ whole genome shotgun (WGS) entry which is preliminary data.</text>
</comment>
<sequence length="337" mass="36877">MLKEEPGSGRGAGGGTNAWARTCDTCGTAACAVYCLADSAYLCSACDARVHAVNRLASRHERLRVCESCERVPAAFLCKADAASLCAACDAEVHSANPLARRHHRVPIIFPGGDQGCCDEPPLFLTEETVTVDEEEEDEEAASWLLVDQGNAGNFLDLVEYSDSGKAEDHYTELKGNRGRSDDSVVPIKFGDGGEGYDQLQQHLFLGLHFEPASKVSLPSVDMRVVPESSSLVEVSVTHPRPPKGTINLFSGPPVEVAVAVQLTGSEREARVMRYREKKKMRKFVKTIRYASRKAYAETRPRIKGRFAKRTDIDIEIEVDQMFSATEETGYGVVPSF</sequence>
<proteinExistence type="predicted"/>
<protein>
    <submittedName>
        <fullName evidence="1">Uncharacterized protein</fullName>
    </submittedName>
</protein>
<dbReference type="EMBL" id="CM042889">
    <property type="protein sequence ID" value="KAI4320344.1"/>
    <property type="molecule type" value="Genomic_DNA"/>
</dbReference>
<evidence type="ECO:0000313" key="1">
    <source>
        <dbReference type="EMBL" id="KAI4320344.1"/>
    </source>
</evidence>
<keyword evidence="2" id="KW-1185">Reference proteome</keyword>
<dbReference type="Proteomes" id="UP001057402">
    <property type="component" value="Chromosome 10"/>
</dbReference>
<accession>A0ACB9MAC3</accession>